<gene>
    <name evidence="2" type="ORF">MCHLO_11258</name>
</gene>
<organism evidence="2 3">
    <name type="scientific">Mycena chlorophos</name>
    <name type="common">Agaric fungus</name>
    <name type="synonym">Agaricus chlorophos</name>
    <dbReference type="NCBI Taxonomy" id="658473"/>
    <lineage>
        <taxon>Eukaryota</taxon>
        <taxon>Fungi</taxon>
        <taxon>Dikarya</taxon>
        <taxon>Basidiomycota</taxon>
        <taxon>Agaricomycotina</taxon>
        <taxon>Agaricomycetes</taxon>
        <taxon>Agaricomycetidae</taxon>
        <taxon>Agaricales</taxon>
        <taxon>Marasmiineae</taxon>
        <taxon>Mycenaceae</taxon>
        <taxon>Mycena</taxon>
    </lineage>
</organism>
<name>A0ABQ0LTK5_MYCCL</name>
<sequence>MHTKNLHPRLYEALRDELSQHVKQDRDHREQHDSERTNLQNRYDEEIKARHAAEDEVVEISKRFLAEMESSAALRAELERLRLEVLKQTTEHVKLQARYDKDQAAAKDDQARLRAELEDAKEQVRREKGVQQRAASLAALRTELEDAERTKLQDKYDKEVQQRVAAMEEAENLRLQKEAAERTLELVQSKLKMLELERDRPIWEEAKRKREAAEAEKRRAEEIETKRRNMEKMRAAEKARQEAERQERLKREKEERERKEREERERLARECAERERKLRAERELVQRLELWRVATAEEEKRCKARDADLRRGFIIWTPARALKRVQLVMDEFDKLKFSETLPLTFGAIPWPVLVDPVRMKVEDISWDAVEAFCRQAKLALLHDQAGYKSLVVSLHRMFHPDKWRSRAILPTVFDEELRSGIEAAGNSVAQALTPLWRETKGYT</sequence>
<keyword evidence="3" id="KW-1185">Reference proteome</keyword>
<evidence type="ECO:0000313" key="2">
    <source>
        <dbReference type="EMBL" id="GAT54400.1"/>
    </source>
</evidence>
<feature type="region of interest" description="Disordered" evidence="1">
    <location>
        <begin position="207"/>
        <end position="264"/>
    </location>
</feature>
<evidence type="ECO:0000313" key="3">
    <source>
        <dbReference type="Proteomes" id="UP000815677"/>
    </source>
</evidence>
<protein>
    <submittedName>
        <fullName evidence="2">Uncharacterized protein</fullName>
    </submittedName>
</protein>
<reference evidence="2" key="1">
    <citation type="submission" date="2014-09" db="EMBL/GenBank/DDBJ databases">
        <title>Genome sequence of the luminous mushroom Mycena chlorophos for searching fungal bioluminescence genes.</title>
        <authorList>
            <person name="Tanaka Y."/>
            <person name="Kasuga D."/>
            <person name="Oba Y."/>
            <person name="Hase S."/>
            <person name="Sato K."/>
            <person name="Oba Y."/>
            <person name="Sakakibara Y."/>
        </authorList>
    </citation>
    <scope>NUCLEOTIDE SEQUENCE</scope>
</reference>
<evidence type="ECO:0000256" key="1">
    <source>
        <dbReference type="SAM" id="MobiDB-lite"/>
    </source>
</evidence>
<dbReference type="Proteomes" id="UP000815677">
    <property type="component" value="Unassembled WGS sequence"/>
</dbReference>
<dbReference type="EMBL" id="DF848626">
    <property type="protein sequence ID" value="GAT54400.1"/>
    <property type="molecule type" value="Genomic_DNA"/>
</dbReference>
<proteinExistence type="predicted"/>
<accession>A0ABQ0LTK5</accession>